<evidence type="ECO:0000313" key="1">
    <source>
        <dbReference type="EMBL" id="AXE20208.1"/>
    </source>
</evidence>
<reference evidence="1 2" key="1">
    <citation type="submission" date="2018-07" db="EMBL/GenBank/DDBJ databases">
        <title>Genome sequencing of Runella.</title>
        <authorList>
            <person name="Baek M.-G."/>
            <person name="Yi H."/>
        </authorList>
    </citation>
    <scope>NUCLEOTIDE SEQUENCE [LARGE SCALE GENOMIC DNA]</scope>
    <source>
        <strain evidence="1 2">HYN0085</strain>
    </source>
</reference>
<organism evidence="1 2">
    <name type="scientific">Runella rosea</name>
    <dbReference type="NCBI Taxonomy" id="2259595"/>
    <lineage>
        <taxon>Bacteria</taxon>
        <taxon>Pseudomonadati</taxon>
        <taxon>Bacteroidota</taxon>
        <taxon>Cytophagia</taxon>
        <taxon>Cytophagales</taxon>
        <taxon>Spirosomataceae</taxon>
        <taxon>Runella</taxon>
    </lineage>
</organism>
<proteinExistence type="predicted"/>
<dbReference type="EMBL" id="CP030850">
    <property type="protein sequence ID" value="AXE20208.1"/>
    <property type="molecule type" value="Genomic_DNA"/>
</dbReference>
<dbReference type="RefSeq" id="WP_114068972.1">
    <property type="nucleotide sequence ID" value="NZ_CP030850.1"/>
</dbReference>
<dbReference type="AlphaFoldDB" id="A0A344TNI7"/>
<sequence length="129" mass="14667">MNTPARKSSPWRRWTLYTAAVLLMSVSCGKKDPTSCGPEDLRYKYMKTVKNARADLYQSAGFVIEGGDAPLLCPFQLEKFSTYENTYVRGKPQPFKYRIWGRIFNCDACTTFGVGSSPYIVIDKIEKID</sequence>
<protein>
    <recommendedName>
        <fullName evidence="3">Lipoprotein</fullName>
    </recommendedName>
</protein>
<evidence type="ECO:0008006" key="3">
    <source>
        <dbReference type="Google" id="ProtNLM"/>
    </source>
</evidence>
<dbReference type="Proteomes" id="UP000251993">
    <property type="component" value="Chromosome"/>
</dbReference>
<keyword evidence="2" id="KW-1185">Reference proteome</keyword>
<accession>A0A344TNI7</accession>
<evidence type="ECO:0000313" key="2">
    <source>
        <dbReference type="Proteomes" id="UP000251993"/>
    </source>
</evidence>
<dbReference type="PROSITE" id="PS51257">
    <property type="entry name" value="PROKAR_LIPOPROTEIN"/>
    <property type="match status" value="1"/>
</dbReference>
<dbReference type="OrthoDB" id="958715at2"/>
<dbReference type="KEGG" id="run:DR864_21865"/>
<gene>
    <name evidence="1" type="ORF">DR864_21865</name>
</gene>
<name>A0A344TNI7_9BACT</name>